<keyword evidence="3 6" id="KW-1133">Transmembrane helix</keyword>
<feature type="transmembrane region" description="Helical" evidence="6">
    <location>
        <begin position="330"/>
        <end position="349"/>
    </location>
</feature>
<organism evidence="8 9">
    <name type="scientific">Marasmius tenuissimus</name>
    <dbReference type="NCBI Taxonomy" id="585030"/>
    <lineage>
        <taxon>Eukaryota</taxon>
        <taxon>Fungi</taxon>
        <taxon>Dikarya</taxon>
        <taxon>Basidiomycota</taxon>
        <taxon>Agaricomycotina</taxon>
        <taxon>Agaricomycetes</taxon>
        <taxon>Agaricomycetidae</taxon>
        <taxon>Agaricales</taxon>
        <taxon>Marasmiineae</taxon>
        <taxon>Marasmiaceae</taxon>
        <taxon>Marasmius</taxon>
    </lineage>
</organism>
<proteinExistence type="predicted"/>
<gene>
    <name evidence="8" type="ORF">AAF712_002106</name>
</gene>
<dbReference type="InterPro" id="IPR029071">
    <property type="entry name" value="Ubiquitin-like_domsf"/>
</dbReference>
<dbReference type="Proteomes" id="UP001437256">
    <property type="component" value="Unassembled WGS sequence"/>
</dbReference>
<dbReference type="Gene3D" id="3.10.20.90">
    <property type="entry name" value="Phosphatidylinositol 3-kinase Catalytic Subunit, Chain A, domain 1"/>
    <property type="match status" value="1"/>
</dbReference>
<sequence>MSLVQLRVELPTYAHSFTIQVPDVCTIRDVKQEIFNVCPGSPQVNGQRIIWRGRYLADDEKLEDIWKSADEPRIIHLSVLPSAWTSKPPSATTTTGVDQQPSQYQRQPPTPPTLPRKTPSVSQGTGMQSSSSPSSTSKHPLVYVLHKHKRALSLLMRDKSKEEELPSDAAVLRSSAVLFIAGHGLQWPPMLDEPFPEESETGGLAYERTVLEGRTYLRLVNPQEKPTAAQIHALKVLQYTFQILNLPLEHPTPTTVVNTQPVAIPPNLHALLQQIGLPALETEYHRQLLRHFEGQGEHPGQLPAVRVERPLPLPNPNERVIEINLNLRPFLLPLLMLAFRTMLLLYFVAPARKPVFGILIVAWVLYEIWQPIRNGLARMGRNGGQAGQQQQAQGAAGGANQNRDQAAGNGGGAAAGVGAGGARPQGQGQPQPAGVRRNGQGGAAGPLIDTLANYDIQQEEAEFERGDAEEPGFGRKAGAFFTLFLATVHPAVWNRRRVALRQREGRIRTEERARNAPAPDEEANPEEQQSETATARRNAEEESRERLRIRHERRRPWLRNYVQRVVRGEWVDDSD</sequence>
<evidence type="ECO:0000256" key="5">
    <source>
        <dbReference type="SAM" id="MobiDB-lite"/>
    </source>
</evidence>
<feature type="compositionally biased region" description="Low complexity" evidence="5">
    <location>
        <begin position="424"/>
        <end position="434"/>
    </location>
</feature>
<feature type="compositionally biased region" description="Low complexity" evidence="5">
    <location>
        <begin position="387"/>
        <end position="407"/>
    </location>
</feature>
<evidence type="ECO:0000313" key="9">
    <source>
        <dbReference type="Proteomes" id="UP001437256"/>
    </source>
</evidence>
<feature type="region of interest" description="Disordered" evidence="5">
    <location>
        <begin position="508"/>
        <end position="546"/>
    </location>
</feature>
<dbReference type="SUPFAM" id="SSF54236">
    <property type="entry name" value="Ubiquitin-like"/>
    <property type="match status" value="1"/>
</dbReference>
<accession>A0ABR3ABL6</accession>
<dbReference type="EMBL" id="JBBXMP010000005">
    <property type="protein sequence ID" value="KAL0070885.1"/>
    <property type="molecule type" value="Genomic_DNA"/>
</dbReference>
<feature type="compositionally biased region" description="Acidic residues" evidence="5">
    <location>
        <begin position="519"/>
        <end position="529"/>
    </location>
</feature>
<keyword evidence="9" id="KW-1185">Reference proteome</keyword>
<comment type="caution">
    <text evidence="8">The sequence shown here is derived from an EMBL/GenBank/DDBJ whole genome shotgun (WGS) entry which is preliminary data.</text>
</comment>
<keyword evidence="4 6" id="KW-0472">Membrane</keyword>
<evidence type="ECO:0000256" key="3">
    <source>
        <dbReference type="ARBA" id="ARBA00022989"/>
    </source>
</evidence>
<keyword evidence="2 6" id="KW-0812">Transmembrane</keyword>
<feature type="compositionally biased region" description="Polar residues" evidence="5">
    <location>
        <begin position="85"/>
        <end position="98"/>
    </location>
</feature>
<comment type="subcellular location">
    <subcellularLocation>
        <location evidence="1">Membrane</location>
    </subcellularLocation>
</comment>
<dbReference type="InterPro" id="IPR000626">
    <property type="entry name" value="Ubiquitin-like_dom"/>
</dbReference>
<protein>
    <recommendedName>
        <fullName evidence="7">Ubiquitin-like domain-containing protein</fullName>
    </recommendedName>
</protein>
<dbReference type="PROSITE" id="PS50053">
    <property type="entry name" value="UBIQUITIN_2"/>
    <property type="match status" value="1"/>
</dbReference>
<evidence type="ECO:0000259" key="7">
    <source>
        <dbReference type="PROSITE" id="PS50053"/>
    </source>
</evidence>
<evidence type="ECO:0000256" key="6">
    <source>
        <dbReference type="SAM" id="Phobius"/>
    </source>
</evidence>
<feature type="transmembrane region" description="Helical" evidence="6">
    <location>
        <begin position="355"/>
        <end position="372"/>
    </location>
</feature>
<dbReference type="PANTHER" id="PTHR12943">
    <property type="entry name" value="HOMOCYSTEINE-RESPONSIVE ENDOPLASMIC RETICULUM-RESIDENT UNIQUITIN-LIKE DOMAIN HERPUD PROTEIN FAMILY MEMBER"/>
    <property type="match status" value="1"/>
</dbReference>
<feature type="domain" description="Ubiquitin-like" evidence="7">
    <location>
        <begin position="4"/>
        <end position="64"/>
    </location>
</feature>
<dbReference type="InterPro" id="IPR039751">
    <property type="entry name" value="HERPUD1/2"/>
</dbReference>
<dbReference type="PANTHER" id="PTHR12943:SF27">
    <property type="entry name" value="HOMOCYSTEINE-INDUCED ENDOPLASMIC RETICULUM PROTEIN, ISOFORM A"/>
    <property type="match status" value="1"/>
</dbReference>
<evidence type="ECO:0000256" key="2">
    <source>
        <dbReference type="ARBA" id="ARBA00022692"/>
    </source>
</evidence>
<evidence type="ECO:0000256" key="4">
    <source>
        <dbReference type="ARBA" id="ARBA00023136"/>
    </source>
</evidence>
<evidence type="ECO:0000313" key="8">
    <source>
        <dbReference type="EMBL" id="KAL0070885.1"/>
    </source>
</evidence>
<feature type="compositionally biased region" description="Basic and acidic residues" evidence="5">
    <location>
        <begin position="537"/>
        <end position="546"/>
    </location>
</feature>
<feature type="compositionally biased region" description="Gly residues" evidence="5">
    <location>
        <begin position="408"/>
        <end position="423"/>
    </location>
</feature>
<evidence type="ECO:0000256" key="1">
    <source>
        <dbReference type="ARBA" id="ARBA00004370"/>
    </source>
</evidence>
<reference evidence="8 9" key="1">
    <citation type="submission" date="2024-05" db="EMBL/GenBank/DDBJ databases">
        <title>A draft genome resource for the thread blight pathogen Marasmius tenuissimus strain MS-2.</title>
        <authorList>
            <person name="Yulfo-Soto G.E."/>
            <person name="Baruah I.K."/>
            <person name="Amoako-Attah I."/>
            <person name="Bukari Y."/>
            <person name="Meinhardt L.W."/>
            <person name="Bailey B.A."/>
            <person name="Cohen S.P."/>
        </authorList>
    </citation>
    <scope>NUCLEOTIDE SEQUENCE [LARGE SCALE GENOMIC DNA]</scope>
    <source>
        <strain evidence="8 9">MS-2</strain>
    </source>
</reference>
<feature type="region of interest" description="Disordered" evidence="5">
    <location>
        <begin position="85"/>
        <end position="139"/>
    </location>
</feature>
<feature type="compositionally biased region" description="Low complexity" evidence="5">
    <location>
        <begin position="115"/>
        <end position="137"/>
    </location>
</feature>
<feature type="region of interest" description="Disordered" evidence="5">
    <location>
        <begin position="381"/>
        <end position="447"/>
    </location>
</feature>
<name>A0ABR3ABL6_9AGAR</name>